<dbReference type="Gene3D" id="1.10.150.130">
    <property type="match status" value="1"/>
</dbReference>
<dbReference type="AlphaFoldDB" id="A0A0F1BBW5"/>
<evidence type="ECO:0000256" key="3">
    <source>
        <dbReference type="ARBA" id="ARBA00023172"/>
    </source>
</evidence>
<dbReference type="RefSeq" id="WP_045284857.1">
    <property type="nucleotide sequence ID" value="NZ_JZYX01000008.1"/>
</dbReference>
<dbReference type="PROSITE" id="PS51900">
    <property type="entry name" value="CB"/>
    <property type="match status" value="1"/>
</dbReference>
<dbReference type="EMBL" id="JZYX01000008">
    <property type="protein sequence ID" value="KJN30600.1"/>
    <property type="molecule type" value="Genomic_DNA"/>
</dbReference>
<keyword evidence="1" id="KW-0229">DNA integration</keyword>
<dbReference type="PANTHER" id="PTHR30349:SF36">
    <property type="entry name" value="PROPHAGE INTEGRASE INTR-RELATED"/>
    <property type="match status" value="1"/>
</dbReference>
<dbReference type="GO" id="GO:0015074">
    <property type="term" value="P:DNA integration"/>
    <property type="evidence" value="ECO:0007669"/>
    <property type="project" value="UniProtKB-KW"/>
</dbReference>
<dbReference type="GO" id="GO:0003677">
    <property type="term" value="F:DNA binding"/>
    <property type="evidence" value="ECO:0007669"/>
    <property type="project" value="UniProtKB-UniRule"/>
</dbReference>
<reference evidence="7 8" key="1">
    <citation type="submission" date="2015-03" db="EMBL/GenBank/DDBJ databases">
        <authorList>
            <person name="McCorrison J."/>
            <person name="Sanka R."/>
            <person name="Adams M."/>
            <person name="Brinkac L."/>
            <person name="Nierman W."/>
            <person name="Sutton G."/>
            <person name="Nelson K."/>
            <person name="Kiedrowski L."/>
            <person name="Guerrero D."/>
            <person name="Bonomo R."/>
        </authorList>
    </citation>
    <scope>NUCLEOTIDE SEQUENCE [LARGE SCALE GENOMIC DNA]</scope>
    <source>
        <strain evidence="7 8">35699</strain>
    </source>
</reference>
<dbReference type="InterPro" id="IPR013762">
    <property type="entry name" value="Integrase-like_cat_sf"/>
</dbReference>
<dbReference type="InterPro" id="IPR022000">
    <property type="entry name" value="Min27-like_integrase_DNA_bind"/>
</dbReference>
<dbReference type="PROSITE" id="PS51898">
    <property type="entry name" value="TYR_RECOMBINASE"/>
    <property type="match status" value="1"/>
</dbReference>
<sequence length="426" mass="47770">MKYPTGVENHGGTLRLWFIYNGVRVRESLGVPDTAKNRKIAGELRTSIVYAVKTGTFNYASQFPNSPNLQRFGEVSKALTIGELAEKYLSLKETDVASTSIKTYRTIIKNVLLILGEKTIASSISKERILEVRKELLTGYQLPKTQYVVAEPGRSAVTVNNYMTNLFAIFQFGVENGYLDDTPFKGISPLRESRVVPDPLSREEFVRLIEACRSQQAKNMWSLSVYTGIRPGELCALGWEDIDLKAGTMMIRRNLAQDKFTVPKTQAGTNRVIHLIEPAIEALKSQLEITRLGNEHMIDVHLREYGKKEKHKCTFVFLPSVTSRTGACGDHFTVNSVRQTWDTAVKRAGIRHRKSYQSRHTYACWSLTAGANPAFIASQMGHADAQMVFQVYGKWMSENNDAQVALLNSKLSEFAPSVPHATLRVV</sequence>
<dbReference type="SUPFAM" id="SSF56349">
    <property type="entry name" value="DNA breaking-rejoining enzymes"/>
    <property type="match status" value="1"/>
</dbReference>
<evidence type="ECO:0000256" key="1">
    <source>
        <dbReference type="ARBA" id="ARBA00022908"/>
    </source>
</evidence>
<dbReference type="PATRIC" id="fig|1619248.3.peg.4830"/>
<evidence type="ECO:0000313" key="8">
    <source>
        <dbReference type="Proteomes" id="UP000033352"/>
    </source>
</evidence>
<evidence type="ECO:0000256" key="4">
    <source>
        <dbReference type="PROSITE-ProRule" id="PRU01248"/>
    </source>
</evidence>
<evidence type="ECO:0000259" key="5">
    <source>
        <dbReference type="PROSITE" id="PS51898"/>
    </source>
</evidence>
<accession>A0A0F1BBW5</accession>
<dbReference type="OrthoDB" id="5391994at2"/>
<dbReference type="Pfam" id="PF12167">
    <property type="entry name" value="Arm-DNA-bind_2"/>
    <property type="match status" value="1"/>
</dbReference>
<dbReference type="GO" id="GO:0006310">
    <property type="term" value="P:DNA recombination"/>
    <property type="evidence" value="ECO:0007669"/>
    <property type="project" value="UniProtKB-KW"/>
</dbReference>
<protein>
    <submittedName>
        <fullName evidence="7">Integrase</fullName>
    </submittedName>
</protein>
<evidence type="ECO:0000313" key="7">
    <source>
        <dbReference type="EMBL" id="KJN30600.1"/>
    </source>
</evidence>
<dbReference type="InterPro" id="IPR050090">
    <property type="entry name" value="Tyrosine_recombinase_XerCD"/>
</dbReference>
<dbReference type="InterPro" id="IPR010998">
    <property type="entry name" value="Integrase_recombinase_N"/>
</dbReference>
<dbReference type="CDD" id="cd01189">
    <property type="entry name" value="INT_ICEBs1_C_like"/>
    <property type="match status" value="1"/>
</dbReference>
<keyword evidence="3" id="KW-0233">DNA recombination</keyword>
<name>A0A0F1BBW5_9ENTR</name>
<keyword evidence="2 4" id="KW-0238">DNA-binding</keyword>
<feature type="domain" description="Tyr recombinase" evidence="5">
    <location>
        <begin position="195"/>
        <end position="406"/>
    </location>
</feature>
<evidence type="ECO:0000259" key="6">
    <source>
        <dbReference type="PROSITE" id="PS51900"/>
    </source>
</evidence>
<dbReference type="Pfam" id="PF00589">
    <property type="entry name" value="Phage_integrase"/>
    <property type="match status" value="1"/>
</dbReference>
<dbReference type="PANTHER" id="PTHR30349">
    <property type="entry name" value="PHAGE INTEGRASE-RELATED"/>
    <property type="match status" value="1"/>
</dbReference>
<evidence type="ECO:0000256" key="2">
    <source>
        <dbReference type="ARBA" id="ARBA00023125"/>
    </source>
</evidence>
<comment type="caution">
    <text evidence="7">The sequence shown here is derived from an EMBL/GenBank/DDBJ whole genome shotgun (WGS) entry which is preliminary data.</text>
</comment>
<feature type="domain" description="Core-binding (CB)" evidence="6">
    <location>
        <begin position="79"/>
        <end position="174"/>
    </location>
</feature>
<dbReference type="Gene3D" id="1.10.443.10">
    <property type="entry name" value="Intergrase catalytic core"/>
    <property type="match status" value="1"/>
</dbReference>
<gene>
    <name evidence="7" type="ORF">SS37_04810</name>
</gene>
<dbReference type="Proteomes" id="UP000033352">
    <property type="component" value="Unassembled WGS sequence"/>
</dbReference>
<dbReference type="InterPro" id="IPR011010">
    <property type="entry name" value="DNA_brk_join_enz"/>
</dbReference>
<dbReference type="InterPro" id="IPR044068">
    <property type="entry name" value="CB"/>
</dbReference>
<organism evidence="7 8">
    <name type="scientific">Enterobacter sichuanensis</name>
    <dbReference type="NCBI Taxonomy" id="2071710"/>
    <lineage>
        <taxon>Bacteria</taxon>
        <taxon>Pseudomonadati</taxon>
        <taxon>Pseudomonadota</taxon>
        <taxon>Gammaproteobacteria</taxon>
        <taxon>Enterobacterales</taxon>
        <taxon>Enterobacteriaceae</taxon>
        <taxon>Enterobacter</taxon>
        <taxon>Enterobacter cloacae complex</taxon>
    </lineage>
</organism>
<proteinExistence type="predicted"/>
<dbReference type="InterPro" id="IPR002104">
    <property type="entry name" value="Integrase_catalytic"/>
</dbReference>